<name>A0A8T1EFR8_9STRA</name>
<sequence>MQSLAIIRVFLVFFVIVGVQHAVSVEGIHLSEACSGSRGVAFSDFNSGKFEQVASSITIRSGGTYSTLALEHGEYVISMEIHWVKKCTSTRVFFLKFVTSEGNSVSGRTTTENNATVTAPDGFQLSGFFGRAESAIDQLGVIWTRIDATTAALTDTMGSDWYGTRIRNWVMRRSRTTASRNAHVIPRAAAVFNTATAGVFNAIFSQYKSAKQSFLCASNIVGVMKSLIHYLRYTQTIALCNCLGIPVPASVKFSDTVLVIVETIVKQAITNGDQILSSATNVLALLADTRATNSTTSTTVEELQDLIDSNSTCGYQLKNLTDHVIISVNEIRNATPSIAANDIRVAILAALRLC</sequence>
<keyword evidence="1" id="KW-0732">Signal</keyword>
<dbReference type="Pfam" id="PF01419">
    <property type="entry name" value="Jacalin"/>
    <property type="match status" value="1"/>
</dbReference>
<dbReference type="PROSITE" id="PS51752">
    <property type="entry name" value="JACALIN_LECTIN"/>
    <property type="match status" value="1"/>
</dbReference>
<dbReference type="AlphaFoldDB" id="A0A8T1EFR8"/>
<protein>
    <recommendedName>
        <fullName evidence="2">Jacalin-type lectin domain-containing protein</fullName>
    </recommendedName>
</protein>
<feature type="signal peptide" evidence="1">
    <location>
        <begin position="1"/>
        <end position="22"/>
    </location>
</feature>
<dbReference type="Gene3D" id="2.100.10.30">
    <property type="entry name" value="Jacalin-like lectin domain"/>
    <property type="match status" value="1"/>
</dbReference>
<evidence type="ECO:0000313" key="4">
    <source>
        <dbReference type="Proteomes" id="UP000736787"/>
    </source>
</evidence>
<feature type="chain" id="PRO_5035868210" description="Jacalin-type lectin domain-containing protein" evidence="1">
    <location>
        <begin position="23"/>
        <end position="354"/>
    </location>
</feature>
<reference evidence="3" key="1">
    <citation type="submission" date="2018-10" db="EMBL/GenBank/DDBJ databases">
        <title>Effector identification in a new, highly contiguous assembly of the strawberry crown rot pathogen Phytophthora cactorum.</title>
        <authorList>
            <person name="Armitage A.D."/>
            <person name="Nellist C.F."/>
            <person name="Bates H."/>
            <person name="Vickerstaff R.J."/>
            <person name="Harrison R.J."/>
        </authorList>
    </citation>
    <scope>NUCLEOTIDE SEQUENCE</scope>
    <source>
        <strain evidence="3">4040</strain>
    </source>
</reference>
<dbReference type="Proteomes" id="UP000736787">
    <property type="component" value="Unassembled WGS sequence"/>
</dbReference>
<evidence type="ECO:0000313" key="3">
    <source>
        <dbReference type="EMBL" id="KAG2950457.1"/>
    </source>
</evidence>
<organism evidence="3 4">
    <name type="scientific">Phytophthora cactorum</name>
    <dbReference type="NCBI Taxonomy" id="29920"/>
    <lineage>
        <taxon>Eukaryota</taxon>
        <taxon>Sar</taxon>
        <taxon>Stramenopiles</taxon>
        <taxon>Oomycota</taxon>
        <taxon>Peronosporomycetes</taxon>
        <taxon>Peronosporales</taxon>
        <taxon>Peronosporaceae</taxon>
        <taxon>Phytophthora</taxon>
    </lineage>
</organism>
<evidence type="ECO:0000259" key="2">
    <source>
        <dbReference type="PROSITE" id="PS51752"/>
    </source>
</evidence>
<dbReference type="VEuPathDB" id="FungiDB:PC110_g17440"/>
<feature type="domain" description="Jacalin-type lectin" evidence="2">
    <location>
        <begin position="1"/>
        <end position="145"/>
    </location>
</feature>
<dbReference type="EMBL" id="RCMK01000070">
    <property type="protein sequence ID" value="KAG2950457.1"/>
    <property type="molecule type" value="Genomic_DNA"/>
</dbReference>
<dbReference type="InterPro" id="IPR001229">
    <property type="entry name" value="Jacalin-like_lectin_dom"/>
</dbReference>
<evidence type="ECO:0000256" key="1">
    <source>
        <dbReference type="SAM" id="SignalP"/>
    </source>
</evidence>
<dbReference type="InterPro" id="IPR036404">
    <property type="entry name" value="Jacalin-like_lectin_dom_sf"/>
</dbReference>
<proteinExistence type="predicted"/>
<dbReference type="SUPFAM" id="SSF51101">
    <property type="entry name" value="Mannose-binding lectins"/>
    <property type="match status" value="1"/>
</dbReference>
<comment type="caution">
    <text evidence="3">The sequence shown here is derived from an EMBL/GenBank/DDBJ whole genome shotgun (WGS) entry which is preliminary data.</text>
</comment>
<gene>
    <name evidence="3" type="ORF">PC117_g4440</name>
</gene>
<dbReference type="VEuPathDB" id="FungiDB:PC110_g17439"/>
<accession>A0A8T1EFR8</accession>